<evidence type="ECO:0000313" key="2">
    <source>
        <dbReference type="EMBL" id="QJR14282.1"/>
    </source>
</evidence>
<accession>A0A6M4H4S8</accession>
<protein>
    <recommendedName>
        <fullName evidence="4">Tripartite-type tricarboxylate transporter, receptor component TctC</fullName>
    </recommendedName>
</protein>
<dbReference type="InterPro" id="IPR005064">
    <property type="entry name" value="BUG"/>
</dbReference>
<evidence type="ECO:0000256" key="1">
    <source>
        <dbReference type="ARBA" id="ARBA00006987"/>
    </source>
</evidence>
<organism evidence="2 3">
    <name type="scientific">Usitatibacter palustris</name>
    <dbReference type="NCBI Taxonomy" id="2732487"/>
    <lineage>
        <taxon>Bacteria</taxon>
        <taxon>Pseudomonadati</taxon>
        <taxon>Pseudomonadota</taxon>
        <taxon>Betaproteobacteria</taxon>
        <taxon>Nitrosomonadales</taxon>
        <taxon>Usitatibacteraceae</taxon>
        <taxon>Usitatibacter</taxon>
    </lineage>
</organism>
<dbReference type="Gene3D" id="3.40.190.150">
    <property type="entry name" value="Bordetella uptake gene, domain 1"/>
    <property type="match status" value="1"/>
</dbReference>
<gene>
    <name evidence="2" type="ORF">DSM104440_01075</name>
</gene>
<proteinExistence type="inferred from homology"/>
<keyword evidence="3" id="KW-1185">Reference proteome</keyword>
<evidence type="ECO:0000313" key="3">
    <source>
        <dbReference type="Proteomes" id="UP000503096"/>
    </source>
</evidence>
<dbReference type="InParanoid" id="A0A6M4H4S8"/>
<dbReference type="Pfam" id="PF03401">
    <property type="entry name" value="TctC"/>
    <property type="match status" value="1"/>
</dbReference>
<dbReference type="EMBL" id="CP053073">
    <property type="protein sequence ID" value="QJR14282.1"/>
    <property type="molecule type" value="Genomic_DNA"/>
</dbReference>
<dbReference type="CDD" id="cd13578">
    <property type="entry name" value="PBP2_Bug27"/>
    <property type="match status" value="1"/>
</dbReference>
<reference evidence="2 3" key="1">
    <citation type="submission" date="2020-04" db="EMBL/GenBank/DDBJ databases">
        <title>Usitatibacter rugosus gen. nov., sp. nov. and Usitatibacter palustris sp. nov., novel members of Usitatibacteraceae fam. nov. within the order Nitrosomonadales isolated from soil.</title>
        <authorList>
            <person name="Huber K.J."/>
            <person name="Neumann-Schaal M."/>
            <person name="Geppert A."/>
            <person name="Luckner M."/>
            <person name="Wanner G."/>
            <person name="Overmann J."/>
        </authorList>
    </citation>
    <scope>NUCLEOTIDE SEQUENCE [LARGE SCALE GENOMIC DNA]</scope>
    <source>
        <strain evidence="2 3">Swamp67</strain>
    </source>
</reference>
<dbReference type="PANTHER" id="PTHR42928">
    <property type="entry name" value="TRICARBOXYLATE-BINDING PROTEIN"/>
    <property type="match status" value="1"/>
</dbReference>
<comment type="similarity">
    <text evidence="1">Belongs to the UPF0065 (bug) family.</text>
</comment>
<dbReference type="Gene3D" id="3.40.190.10">
    <property type="entry name" value="Periplasmic binding protein-like II"/>
    <property type="match status" value="1"/>
</dbReference>
<evidence type="ECO:0008006" key="4">
    <source>
        <dbReference type="Google" id="ProtNLM"/>
    </source>
</evidence>
<name>A0A6M4H4S8_9PROT</name>
<dbReference type="PANTHER" id="PTHR42928:SF5">
    <property type="entry name" value="BLR1237 PROTEIN"/>
    <property type="match status" value="1"/>
</dbReference>
<dbReference type="InterPro" id="IPR042100">
    <property type="entry name" value="Bug_dom1"/>
</dbReference>
<dbReference type="KEGG" id="upl:DSM104440_01075"/>
<sequence length="356" mass="37844">MLTPIFLHGLRQVKPGPESASMAWRPDLKQTGGEIVHRIACLAAAAFLAAFISLPALAQGYPNKPVKWIVPYPPGGTTDVLARIIAQWLTEKMGQTFIVENKPGGGNNIGTEIAIKSPPDGYTMLLVNPAHGINATLYKNLPFNVIRDVEPVAGLVRAPNVMEVHNNFPAKTVKEFIDYCKANPGKINMASSGSGTSVHMSGEMFKMMTGCQMLHVPYKGAGPAIADLIPGQVDVLFDNLPSSIGHIKGGKLRALAVTSTERDPALPDTPTVADTVPGYEATAWFGIGMPRGVPKEAVDKINAEVNRALADPKMRERLAELGGKPIPGTPADFGKVIAAETAKWEKVVTASGAKAE</sequence>
<dbReference type="Proteomes" id="UP000503096">
    <property type="component" value="Chromosome"/>
</dbReference>
<dbReference type="PIRSF" id="PIRSF017082">
    <property type="entry name" value="YflP"/>
    <property type="match status" value="1"/>
</dbReference>
<dbReference type="SUPFAM" id="SSF53850">
    <property type="entry name" value="Periplasmic binding protein-like II"/>
    <property type="match status" value="1"/>
</dbReference>
<dbReference type="AlphaFoldDB" id="A0A6M4H4S8"/>